<feature type="compositionally biased region" description="Basic and acidic residues" evidence="2">
    <location>
        <begin position="10"/>
        <end position="33"/>
    </location>
</feature>
<dbReference type="AlphaFoldDB" id="A0A167SV39"/>
<reference evidence="3 4" key="1">
    <citation type="journal article" date="2016" name="Mol. Biol. Evol.">
        <title>Comparative Genomics of Early-Diverging Mushroom-Forming Fungi Provides Insights into the Origins of Lignocellulose Decay Capabilities.</title>
        <authorList>
            <person name="Nagy L.G."/>
            <person name="Riley R."/>
            <person name="Tritt A."/>
            <person name="Adam C."/>
            <person name="Daum C."/>
            <person name="Floudas D."/>
            <person name="Sun H."/>
            <person name="Yadav J.S."/>
            <person name="Pangilinan J."/>
            <person name="Larsson K.H."/>
            <person name="Matsuura K."/>
            <person name="Barry K."/>
            <person name="Labutti K."/>
            <person name="Kuo R."/>
            <person name="Ohm R.A."/>
            <person name="Bhattacharya S.S."/>
            <person name="Shirouzu T."/>
            <person name="Yoshinaga Y."/>
            <person name="Martin F.M."/>
            <person name="Grigoriev I.V."/>
            <person name="Hibbett D.S."/>
        </authorList>
    </citation>
    <scope>NUCLEOTIDE SEQUENCE [LARGE SCALE GENOMIC DNA]</scope>
    <source>
        <strain evidence="3 4">CBS 109695</strain>
    </source>
</reference>
<organism evidence="3 4">
    <name type="scientific">Athelia psychrophila</name>
    <dbReference type="NCBI Taxonomy" id="1759441"/>
    <lineage>
        <taxon>Eukaryota</taxon>
        <taxon>Fungi</taxon>
        <taxon>Dikarya</taxon>
        <taxon>Basidiomycota</taxon>
        <taxon>Agaricomycotina</taxon>
        <taxon>Agaricomycetes</taxon>
        <taxon>Agaricomycetidae</taxon>
        <taxon>Atheliales</taxon>
        <taxon>Atheliaceae</taxon>
        <taxon>Athelia</taxon>
    </lineage>
</organism>
<feature type="coiled-coil region" evidence="1">
    <location>
        <begin position="196"/>
        <end position="230"/>
    </location>
</feature>
<protein>
    <submittedName>
        <fullName evidence="3">Uncharacterized protein</fullName>
    </submittedName>
</protein>
<sequence length="247" mass="28491">AKLEVNYALERGRKGGRKESPGERRTDCGDKRVTRTKQRKTAERALREPASIGDHDRLSAPLISVIKKKREQMQAFRFNHADIIMEQDQNDLWTRLNECLQVKPQAKSTYEPNFWRGWQYEWEQYSTKVGTAILQGDSLPPQADFITAGMATLEAQFDSLDAYHRRYFSNQRNAPLPKDNIWWKDLSLALFPAQSYDDHKKKHERLLQRVAEAKARVESAKAVVSKIEAERLGEVGAFGKMRDVLSN</sequence>
<proteinExistence type="predicted"/>
<gene>
    <name evidence="3" type="ORF">FIBSPDRAFT_906007</name>
</gene>
<evidence type="ECO:0000256" key="1">
    <source>
        <dbReference type="SAM" id="Coils"/>
    </source>
</evidence>
<evidence type="ECO:0000313" key="4">
    <source>
        <dbReference type="Proteomes" id="UP000076532"/>
    </source>
</evidence>
<name>A0A167SV39_9AGAM</name>
<feature type="non-terminal residue" evidence="3">
    <location>
        <position position="1"/>
    </location>
</feature>
<dbReference type="Proteomes" id="UP000076532">
    <property type="component" value="Unassembled WGS sequence"/>
</dbReference>
<keyword evidence="4" id="KW-1185">Reference proteome</keyword>
<evidence type="ECO:0000313" key="3">
    <source>
        <dbReference type="EMBL" id="KZP02274.1"/>
    </source>
</evidence>
<dbReference type="EMBL" id="KV418759">
    <property type="protein sequence ID" value="KZP02274.1"/>
    <property type="molecule type" value="Genomic_DNA"/>
</dbReference>
<accession>A0A167SV39</accession>
<feature type="compositionally biased region" description="Basic and acidic residues" evidence="2">
    <location>
        <begin position="40"/>
        <end position="53"/>
    </location>
</feature>
<feature type="region of interest" description="Disordered" evidence="2">
    <location>
        <begin position="1"/>
        <end position="53"/>
    </location>
</feature>
<keyword evidence="1" id="KW-0175">Coiled coil</keyword>
<evidence type="ECO:0000256" key="2">
    <source>
        <dbReference type="SAM" id="MobiDB-lite"/>
    </source>
</evidence>